<dbReference type="PANTHER" id="PTHR24421:SF10">
    <property type="entry name" value="NITRATE_NITRITE SENSOR PROTEIN NARQ"/>
    <property type="match status" value="1"/>
</dbReference>
<dbReference type="Pfam" id="PF07730">
    <property type="entry name" value="HisKA_3"/>
    <property type="match status" value="1"/>
</dbReference>
<feature type="domain" description="Histidine kinase/HSP90-like ATPase" evidence="11">
    <location>
        <begin position="175"/>
        <end position="261"/>
    </location>
</feature>
<evidence type="ECO:0000256" key="10">
    <source>
        <dbReference type="SAM" id="Phobius"/>
    </source>
</evidence>
<reference evidence="14" key="1">
    <citation type="journal article" date="2019" name="Int. J. Syst. Evol. Microbiol.">
        <title>The Global Catalogue of Microorganisms (GCM) 10K type strain sequencing project: providing services to taxonomists for standard genome sequencing and annotation.</title>
        <authorList>
            <consortium name="The Broad Institute Genomics Platform"/>
            <consortium name="The Broad Institute Genome Sequencing Center for Infectious Disease"/>
            <person name="Wu L."/>
            <person name="Ma J."/>
        </authorList>
    </citation>
    <scope>NUCLEOTIDE SEQUENCE [LARGE SCALE GENOMIC DNA]</scope>
    <source>
        <strain evidence="14">JCM 16702</strain>
    </source>
</reference>
<comment type="catalytic activity">
    <reaction evidence="1">
        <text>ATP + protein L-histidine = ADP + protein N-phospho-L-histidine.</text>
        <dbReference type="EC" id="2.7.13.3"/>
    </reaction>
</comment>
<dbReference type="InterPro" id="IPR050482">
    <property type="entry name" value="Sensor_HK_TwoCompSys"/>
</dbReference>
<dbReference type="InterPro" id="IPR003594">
    <property type="entry name" value="HATPase_dom"/>
</dbReference>
<evidence type="ECO:0000256" key="1">
    <source>
        <dbReference type="ARBA" id="ARBA00000085"/>
    </source>
</evidence>
<evidence type="ECO:0000259" key="11">
    <source>
        <dbReference type="Pfam" id="PF02518"/>
    </source>
</evidence>
<feature type="region of interest" description="Disordered" evidence="9">
    <location>
        <begin position="261"/>
        <end position="318"/>
    </location>
</feature>
<accession>A0ABP7V276</accession>
<comment type="caution">
    <text evidence="13">The sequence shown here is derived from an EMBL/GenBank/DDBJ whole genome shotgun (WGS) entry which is preliminary data.</text>
</comment>
<evidence type="ECO:0000256" key="6">
    <source>
        <dbReference type="ARBA" id="ARBA00022777"/>
    </source>
</evidence>
<dbReference type="SUPFAM" id="SSF55874">
    <property type="entry name" value="ATPase domain of HSP90 chaperone/DNA topoisomerase II/histidine kinase"/>
    <property type="match status" value="1"/>
</dbReference>
<evidence type="ECO:0000256" key="8">
    <source>
        <dbReference type="ARBA" id="ARBA00023012"/>
    </source>
</evidence>
<keyword evidence="4" id="KW-0808">Transferase</keyword>
<gene>
    <name evidence="13" type="ORF">GCM10022214_07510</name>
</gene>
<dbReference type="InterPro" id="IPR011712">
    <property type="entry name" value="Sig_transdc_His_kin_sub3_dim/P"/>
</dbReference>
<keyword evidence="7" id="KW-0067">ATP-binding</keyword>
<dbReference type="Proteomes" id="UP001500683">
    <property type="component" value="Unassembled WGS sequence"/>
</dbReference>
<dbReference type="InterPro" id="IPR036890">
    <property type="entry name" value="HATPase_C_sf"/>
</dbReference>
<organism evidence="13 14">
    <name type="scientific">Actinomadura miaoliensis</name>
    <dbReference type="NCBI Taxonomy" id="430685"/>
    <lineage>
        <taxon>Bacteria</taxon>
        <taxon>Bacillati</taxon>
        <taxon>Actinomycetota</taxon>
        <taxon>Actinomycetes</taxon>
        <taxon>Streptosporangiales</taxon>
        <taxon>Thermomonosporaceae</taxon>
        <taxon>Actinomadura</taxon>
    </lineage>
</organism>
<evidence type="ECO:0000313" key="13">
    <source>
        <dbReference type="EMBL" id="GAA4057890.1"/>
    </source>
</evidence>
<dbReference type="EC" id="2.7.13.3" evidence="2"/>
<evidence type="ECO:0000256" key="3">
    <source>
        <dbReference type="ARBA" id="ARBA00022553"/>
    </source>
</evidence>
<keyword evidence="5" id="KW-0547">Nucleotide-binding</keyword>
<evidence type="ECO:0000256" key="9">
    <source>
        <dbReference type="SAM" id="MobiDB-lite"/>
    </source>
</evidence>
<dbReference type="EMBL" id="BAAAZG010000001">
    <property type="protein sequence ID" value="GAA4057890.1"/>
    <property type="molecule type" value="Genomic_DNA"/>
</dbReference>
<evidence type="ECO:0000313" key="14">
    <source>
        <dbReference type="Proteomes" id="UP001500683"/>
    </source>
</evidence>
<keyword evidence="8" id="KW-0902">Two-component regulatory system</keyword>
<keyword evidence="3" id="KW-0597">Phosphoprotein</keyword>
<evidence type="ECO:0000256" key="5">
    <source>
        <dbReference type="ARBA" id="ARBA00022741"/>
    </source>
</evidence>
<evidence type="ECO:0000256" key="7">
    <source>
        <dbReference type="ARBA" id="ARBA00022840"/>
    </source>
</evidence>
<sequence>MTRPRTALPANGGPAAQAPARWRDRRIGLLAGGAAIGVLAGAALGHRVVQRHGRLGRGEADGVTLAVQRERQRIARELHDAVGHGLVVIAMHSRRLPAVSAQAQSVARLIDETAQATLRDMRQIIGTLRGAPEPGGWLLSQRAAELIGRMPDRRAVELEVTGREPALPLDLRTTALHIVQESLANALKHGGGRLRVLIEYGDELRITVTNEGGHPPGDGWAGPGGQGLRGLVETVTARGGSFTFGRPPGDGFLVRARLPLPAARRPPGAPPGTPADAGTDAPGEAPNEVPNEVANEAPGDAPGEASGGASSDVMAHRP</sequence>
<proteinExistence type="predicted"/>
<keyword evidence="10" id="KW-0472">Membrane</keyword>
<feature type="transmembrane region" description="Helical" evidence="10">
    <location>
        <begin position="27"/>
        <end position="45"/>
    </location>
</feature>
<dbReference type="CDD" id="cd16917">
    <property type="entry name" value="HATPase_UhpB-NarQ-NarX-like"/>
    <property type="match status" value="1"/>
</dbReference>
<feature type="domain" description="Signal transduction histidine kinase subgroup 3 dimerisation and phosphoacceptor" evidence="12">
    <location>
        <begin position="70"/>
        <end position="130"/>
    </location>
</feature>
<feature type="compositionally biased region" description="Low complexity" evidence="9">
    <location>
        <begin position="274"/>
        <end position="283"/>
    </location>
</feature>
<dbReference type="RefSeq" id="WP_344940559.1">
    <property type="nucleotide sequence ID" value="NZ_BAAAZG010000001.1"/>
</dbReference>
<evidence type="ECO:0000259" key="12">
    <source>
        <dbReference type="Pfam" id="PF07730"/>
    </source>
</evidence>
<dbReference type="PANTHER" id="PTHR24421">
    <property type="entry name" value="NITRATE/NITRITE SENSOR PROTEIN NARX-RELATED"/>
    <property type="match status" value="1"/>
</dbReference>
<dbReference type="Pfam" id="PF02518">
    <property type="entry name" value="HATPase_c"/>
    <property type="match status" value="1"/>
</dbReference>
<keyword evidence="6" id="KW-0418">Kinase</keyword>
<dbReference type="Gene3D" id="1.20.5.1930">
    <property type="match status" value="1"/>
</dbReference>
<evidence type="ECO:0000256" key="4">
    <source>
        <dbReference type="ARBA" id="ARBA00022679"/>
    </source>
</evidence>
<keyword evidence="14" id="KW-1185">Reference proteome</keyword>
<keyword evidence="10" id="KW-1133">Transmembrane helix</keyword>
<dbReference type="Gene3D" id="3.30.565.10">
    <property type="entry name" value="Histidine kinase-like ATPase, C-terminal domain"/>
    <property type="match status" value="1"/>
</dbReference>
<name>A0ABP7V276_9ACTN</name>
<protein>
    <recommendedName>
        <fullName evidence="2">histidine kinase</fullName>
        <ecNumber evidence="2">2.7.13.3</ecNumber>
    </recommendedName>
</protein>
<keyword evidence="10" id="KW-0812">Transmembrane</keyword>
<evidence type="ECO:0000256" key="2">
    <source>
        <dbReference type="ARBA" id="ARBA00012438"/>
    </source>
</evidence>